<dbReference type="PATRIC" id="fig|401562.3.peg.1858"/>
<reference evidence="11 12" key="1">
    <citation type="journal article" date="2016" name="Front. Microbiol.">
        <title>Genomic Resource of Rice Seed Associated Bacteria.</title>
        <authorList>
            <person name="Midha S."/>
            <person name="Bansal K."/>
            <person name="Sharma S."/>
            <person name="Kumar N."/>
            <person name="Patil P.P."/>
            <person name="Chaudhry V."/>
            <person name="Patil P.B."/>
        </authorList>
    </citation>
    <scope>NUCLEOTIDE SEQUENCE [LARGE SCALE GENOMIC DNA]</scope>
    <source>
        <strain evidence="9 11">NS226</strain>
        <strain evidence="10 12">NS365</strain>
    </source>
</reference>
<evidence type="ECO:0000259" key="8">
    <source>
        <dbReference type="Pfam" id="PF06429"/>
    </source>
</evidence>
<dbReference type="NCBIfam" id="TIGR01395">
    <property type="entry name" value="FlgC"/>
    <property type="match status" value="1"/>
</dbReference>
<evidence type="ECO:0000256" key="1">
    <source>
        <dbReference type="ARBA" id="ARBA00004117"/>
    </source>
</evidence>
<dbReference type="GO" id="GO:0071978">
    <property type="term" value="P:bacterial-type flagellum-dependent swarming motility"/>
    <property type="evidence" value="ECO:0007669"/>
    <property type="project" value="TreeGrafter"/>
</dbReference>
<dbReference type="InterPro" id="IPR001444">
    <property type="entry name" value="Flag_bb_rod_N"/>
</dbReference>
<dbReference type="Proteomes" id="UP000078272">
    <property type="component" value="Unassembled WGS sequence"/>
</dbReference>
<proteinExistence type="inferred from homology"/>
<dbReference type="PANTHER" id="PTHR30435:SF2">
    <property type="entry name" value="FLAGELLAR BASAL-BODY ROD PROTEIN FLGC"/>
    <property type="match status" value="1"/>
</dbReference>
<evidence type="ECO:0000313" key="11">
    <source>
        <dbReference type="Proteomes" id="UP000078272"/>
    </source>
</evidence>
<feature type="domain" description="Flagellar basal body rod protein N-terminal" evidence="7">
    <location>
        <begin position="9"/>
        <end position="33"/>
    </location>
</feature>
<dbReference type="EMBL" id="LDQA01000028">
    <property type="protein sequence ID" value="KTR05149.1"/>
    <property type="molecule type" value="Genomic_DNA"/>
</dbReference>
<gene>
    <name evidence="10" type="primary">flgC</name>
    <name evidence="9" type="ORF">NS226_11675</name>
    <name evidence="10" type="ORF">NS365_14245</name>
</gene>
<dbReference type="RefSeq" id="WP_058600920.1">
    <property type="nucleotide sequence ID" value="NZ_LDPZ01000022.1"/>
</dbReference>
<comment type="subunit">
    <text evidence="5 6">The basal body constitutes a major portion of the flagellar organelle and consists of four rings (L,P,S, and M) mounted on a central rod. The rod consists of about 26 subunits of FlgG in the distal portion, and FlgB, FlgC and FlgF are thought to build up the proximal portion of the rod with about 6 subunits each.</text>
</comment>
<dbReference type="eggNOG" id="COG1558">
    <property type="taxonomic scope" value="Bacteria"/>
</dbReference>
<dbReference type="InterPro" id="IPR019776">
    <property type="entry name" value="Flagellar_basal_body_rod_CS"/>
</dbReference>
<evidence type="ECO:0000313" key="10">
    <source>
        <dbReference type="EMBL" id="KTR05149.1"/>
    </source>
</evidence>
<dbReference type="Proteomes" id="UP000078529">
    <property type="component" value="Unassembled WGS sequence"/>
</dbReference>
<evidence type="ECO:0000313" key="12">
    <source>
        <dbReference type="Proteomes" id="UP000078529"/>
    </source>
</evidence>
<evidence type="ECO:0000256" key="6">
    <source>
        <dbReference type="RuleBase" id="RU362062"/>
    </source>
</evidence>
<evidence type="ECO:0000256" key="3">
    <source>
        <dbReference type="ARBA" id="ARBA00017941"/>
    </source>
</evidence>
<evidence type="ECO:0000313" key="9">
    <source>
        <dbReference type="EMBL" id="KTQ95500.1"/>
    </source>
</evidence>
<dbReference type="InterPro" id="IPR010930">
    <property type="entry name" value="Flg_bb/hook_C_dom"/>
</dbReference>
<dbReference type="AlphaFoldDB" id="A0A175RQS0"/>
<keyword evidence="10" id="KW-0966">Cell projection</keyword>
<comment type="similarity">
    <text evidence="2">Belongs to the flagella basal body rod proteins family.</text>
</comment>
<dbReference type="PANTHER" id="PTHR30435">
    <property type="entry name" value="FLAGELLAR PROTEIN"/>
    <property type="match status" value="1"/>
</dbReference>
<dbReference type="GO" id="GO:0030694">
    <property type="term" value="C:bacterial-type flagellum basal body, rod"/>
    <property type="evidence" value="ECO:0007669"/>
    <property type="project" value="UniProtKB-UniRule"/>
</dbReference>
<sequence length="138" mass="15045">MTDAISSALRIAASGLEAQSTRLRVVAENVANARSTGEGPGTDPYRRKTVTFTSEIDRLTGAEIVRVKDVGLDRSQFKSEYDPGNPAADGNGYVKMPNVSPLVEMADMREANRSYEANLQVVKQARELINLTIDLMRG</sequence>
<dbReference type="EMBL" id="LDPZ01000022">
    <property type="protein sequence ID" value="KTQ95500.1"/>
    <property type="molecule type" value="Genomic_DNA"/>
</dbReference>
<evidence type="ECO:0000256" key="4">
    <source>
        <dbReference type="ARBA" id="ARBA00023143"/>
    </source>
</evidence>
<dbReference type="InterPro" id="IPR006299">
    <property type="entry name" value="FlgC"/>
</dbReference>
<dbReference type="Pfam" id="PF06429">
    <property type="entry name" value="Flg_bbr_C"/>
    <property type="match status" value="1"/>
</dbReference>
<dbReference type="STRING" id="401562.NS365_14245"/>
<evidence type="ECO:0000256" key="2">
    <source>
        <dbReference type="ARBA" id="ARBA00009677"/>
    </source>
</evidence>
<dbReference type="PROSITE" id="PS00588">
    <property type="entry name" value="FLAGELLA_BB_ROD"/>
    <property type="match status" value="1"/>
</dbReference>
<keyword evidence="10" id="KW-0969">Cilium</keyword>
<organism evidence="10 12">
    <name type="scientific">Aureimonas ureilytica</name>
    <dbReference type="NCBI Taxonomy" id="401562"/>
    <lineage>
        <taxon>Bacteria</taxon>
        <taxon>Pseudomonadati</taxon>
        <taxon>Pseudomonadota</taxon>
        <taxon>Alphaproteobacteria</taxon>
        <taxon>Hyphomicrobiales</taxon>
        <taxon>Aurantimonadaceae</taxon>
        <taxon>Aureimonas</taxon>
    </lineage>
</organism>
<name>A0A175RQS0_9HYPH</name>
<keyword evidence="4 6" id="KW-0975">Bacterial flagellum</keyword>
<comment type="caution">
    <text evidence="10">The sequence shown here is derived from an EMBL/GenBank/DDBJ whole genome shotgun (WGS) entry which is preliminary data.</text>
</comment>
<comment type="subcellular location">
    <subcellularLocation>
        <location evidence="1 6">Bacterial flagellum basal body</location>
    </subcellularLocation>
</comment>
<keyword evidence="10" id="KW-0282">Flagellum</keyword>
<feature type="domain" description="Flagellar basal-body/hook protein C-terminal" evidence="8">
    <location>
        <begin position="92"/>
        <end position="131"/>
    </location>
</feature>
<protein>
    <recommendedName>
        <fullName evidence="3 6">Flagellar basal-body rod protein FlgC</fullName>
    </recommendedName>
</protein>
<dbReference type="Pfam" id="PF00460">
    <property type="entry name" value="Flg_bb_rod"/>
    <property type="match status" value="1"/>
</dbReference>
<keyword evidence="12" id="KW-1185">Reference proteome</keyword>
<accession>A0A175RQS0</accession>
<evidence type="ECO:0000259" key="7">
    <source>
        <dbReference type="Pfam" id="PF00460"/>
    </source>
</evidence>
<dbReference type="OrthoDB" id="9813951at2"/>
<evidence type="ECO:0000256" key="5">
    <source>
        <dbReference type="ARBA" id="ARBA00025933"/>
    </source>
</evidence>